<proteinExistence type="predicted"/>
<sequence>CREKETKTLKLKFFDSFPHNNTKTIENKHQQKKRMPSFNQCTIIMMSMTEVARINVSVKFFFMATKTKREWKKIEKNSFHNFQPDTFMNKKYLPIEIVFMFG</sequence>
<comment type="caution">
    <text evidence="1">The sequence shown here is derived from an EMBL/GenBank/DDBJ whole genome shotgun (WGS) entry which is preliminary data.</text>
</comment>
<feature type="non-terminal residue" evidence="1">
    <location>
        <position position="102"/>
    </location>
</feature>
<protein>
    <submittedName>
        <fullName evidence="1">Uncharacterized protein</fullName>
    </submittedName>
</protein>
<reference evidence="1" key="2">
    <citation type="journal article" date="2022" name="Res Sq">
        <title>Comparative Genomics Reveals Insights into the Divergent Evolution of Astigmatic Mites and Household Pest Adaptations.</title>
        <authorList>
            <person name="Xiong Q."/>
            <person name="Wan A.T.-Y."/>
            <person name="Liu X.-Y."/>
            <person name="Fung C.S.-H."/>
            <person name="Xiao X."/>
            <person name="Malainual N."/>
            <person name="Hou J."/>
            <person name="Wang L."/>
            <person name="Wang M."/>
            <person name="Yang K."/>
            <person name="Cui Y."/>
            <person name="Leung E."/>
            <person name="Nong W."/>
            <person name="Shin S.-K."/>
            <person name="Au S."/>
            <person name="Jeong K.Y."/>
            <person name="Chew F.T."/>
            <person name="Hui J."/>
            <person name="Leung T.F."/>
            <person name="Tungtrongchitr A."/>
            <person name="Zhong N."/>
            <person name="Liu Z."/>
            <person name="Tsui S."/>
        </authorList>
    </citation>
    <scope>NUCLEOTIDE SEQUENCE</scope>
    <source>
        <strain evidence="1">Derf</strain>
        <tissue evidence="1">Whole organism</tissue>
    </source>
</reference>
<name>A0A922L7D1_DERFA</name>
<reference evidence="1" key="1">
    <citation type="submission" date="2013-05" db="EMBL/GenBank/DDBJ databases">
        <authorList>
            <person name="Yim A.K.Y."/>
            <person name="Chan T.F."/>
            <person name="Ji K.M."/>
            <person name="Liu X.Y."/>
            <person name="Zhou J.W."/>
            <person name="Li R.Q."/>
            <person name="Yang K.Y."/>
            <person name="Li J."/>
            <person name="Li M."/>
            <person name="Law P.T.W."/>
            <person name="Wu Y.L."/>
            <person name="Cai Z.L."/>
            <person name="Qin H."/>
            <person name="Bao Y."/>
            <person name="Leung R.K.K."/>
            <person name="Ng P.K.S."/>
            <person name="Zou J."/>
            <person name="Zhong X.J."/>
            <person name="Ran P.X."/>
            <person name="Zhong N.S."/>
            <person name="Liu Z.G."/>
            <person name="Tsui S.K.W."/>
        </authorList>
    </citation>
    <scope>NUCLEOTIDE SEQUENCE</scope>
    <source>
        <strain evidence="1">Derf</strain>
        <tissue evidence="1">Whole organism</tissue>
    </source>
</reference>
<evidence type="ECO:0000313" key="2">
    <source>
        <dbReference type="Proteomes" id="UP000790347"/>
    </source>
</evidence>
<dbReference type="EMBL" id="ASGP02000001">
    <property type="protein sequence ID" value="KAH9525986.1"/>
    <property type="molecule type" value="Genomic_DNA"/>
</dbReference>
<gene>
    <name evidence="1" type="ORF">DERF_000106</name>
</gene>
<accession>A0A922L7D1</accession>
<dbReference type="AlphaFoldDB" id="A0A922L7D1"/>
<evidence type="ECO:0000313" key="1">
    <source>
        <dbReference type="EMBL" id="KAH9525986.1"/>
    </source>
</evidence>
<feature type="non-terminal residue" evidence="1">
    <location>
        <position position="1"/>
    </location>
</feature>
<organism evidence="1 2">
    <name type="scientific">Dermatophagoides farinae</name>
    <name type="common">American house dust mite</name>
    <dbReference type="NCBI Taxonomy" id="6954"/>
    <lineage>
        <taxon>Eukaryota</taxon>
        <taxon>Metazoa</taxon>
        <taxon>Ecdysozoa</taxon>
        <taxon>Arthropoda</taxon>
        <taxon>Chelicerata</taxon>
        <taxon>Arachnida</taxon>
        <taxon>Acari</taxon>
        <taxon>Acariformes</taxon>
        <taxon>Sarcoptiformes</taxon>
        <taxon>Astigmata</taxon>
        <taxon>Psoroptidia</taxon>
        <taxon>Analgoidea</taxon>
        <taxon>Pyroglyphidae</taxon>
        <taxon>Dermatophagoidinae</taxon>
        <taxon>Dermatophagoides</taxon>
    </lineage>
</organism>
<keyword evidence="2" id="KW-1185">Reference proteome</keyword>
<dbReference type="Proteomes" id="UP000790347">
    <property type="component" value="Unassembled WGS sequence"/>
</dbReference>